<dbReference type="InterPro" id="IPR002656">
    <property type="entry name" value="Acyl_transf_3_dom"/>
</dbReference>
<reference evidence="11 12" key="1">
    <citation type="submission" date="2014-07" db="EMBL/GenBank/DDBJ databases">
        <authorList>
            <person name="McCorrison J."/>
            <person name="Sanka R."/>
            <person name="Torralba M."/>
            <person name="Gillis M."/>
            <person name="Haft D.H."/>
            <person name="Methe B."/>
            <person name="Sutton G."/>
            <person name="Nelson K.E."/>
        </authorList>
    </citation>
    <scope>NUCLEOTIDE SEQUENCE [LARGE SCALE GENOMIC DNA]</scope>
    <source>
        <strain evidence="11 12">DNF00314</strain>
    </source>
</reference>
<feature type="transmembrane region" description="Helical" evidence="9">
    <location>
        <begin position="234"/>
        <end position="254"/>
    </location>
</feature>
<organism evidence="11 12">
    <name type="scientific">Veillonella montpellierensis DNF00314</name>
    <dbReference type="NCBI Taxonomy" id="1401067"/>
    <lineage>
        <taxon>Bacteria</taxon>
        <taxon>Bacillati</taxon>
        <taxon>Bacillota</taxon>
        <taxon>Negativicutes</taxon>
        <taxon>Veillonellales</taxon>
        <taxon>Veillonellaceae</taxon>
        <taxon>Veillonella</taxon>
    </lineage>
</organism>
<evidence type="ECO:0000256" key="6">
    <source>
        <dbReference type="ARBA" id="ARBA00023136"/>
    </source>
</evidence>
<feature type="transmembrane region" description="Helical" evidence="9">
    <location>
        <begin position="168"/>
        <end position="189"/>
    </location>
</feature>
<dbReference type="EMBL" id="JRNT01000029">
    <property type="protein sequence ID" value="KGF46708.1"/>
    <property type="molecule type" value="Genomic_DNA"/>
</dbReference>
<keyword evidence="5 9" id="KW-1133">Transmembrane helix</keyword>
<comment type="subcellular location">
    <subcellularLocation>
        <location evidence="1">Cell membrane</location>
        <topology evidence="1">Multi-pass membrane protein</topology>
    </subcellularLocation>
</comment>
<feature type="transmembrane region" description="Helical" evidence="9">
    <location>
        <begin position="7"/>
        <end position="29"/>
    </location>
</feature>
<comment type="caution">
    <text evidence="11">The sequence shown here is derived from an EMBL/GenBank/DDBJ whole genome shotgun (WGS) entry which is preliminary data.</text>
</comment>
<feature type="domain" description="Acyltransferase 3" evidence="10">
    <location>
        <begin position="10"/>
        <end position="342"/>
    </location>
</feature>
<evidence type="ECO:0000256" key="8">
    <source>
        <dbReference type="SAM" id="Coils"/>
    </source>
</evidence>
<evidence type="ECO:0000256" key="2">
    <source>
        <dbReference type="ARBA" id="ARBA00022475"/>
    </source>
</evidence>
<dbReference type="SUPFAM" id="SSF52266">
    <property type="entry name" value="SGNH hydrolase"/>
    <property type="match status" value="1"/>
</dbReference>
<feature type="transmembrane region" description="Helical" evidence="9">
    <location>
        <begin position="137"/>
        <end position="156"/>
    </location>
</feature>
<dbReference type="GO" id="GO:0016747">
    <property type="term" value="F:acyltransferase activity, transferring groups other than amino-acyl groups"/>
    <property type="evidence" value="ECO:0007669"/>
    <property type="project" value="InterPro"/>
</dbReference>
<gene>
    <name evidence="11" type="ORF">HMPREF0872_07380</name>
</gene>
<evidence type="ECO:0000256" key="7">
    <source>
        <dbReference type="ARBA" id="ARBA00023315"/>
    </source>
</evidence>
<sequence>MSQIASPYIAGLDGLKAIAIIGVTLFHMFPDSVCGGYLGVCLFFVITGYLLAYTSANPSHPFSLGTYVMKRLQRIYPPLLITVLATVGIFNFILPHAISAIRMEVLSIFLGYNNWWQISQNANYFTRLMNASPFTHLWFIAVEMQYFIIWPILYYLYRWLTQKTKNIYYGITVIGIVGVVSASIMPLLYMPGQDVTRLYYGTDTRLYALLFGAILGLLRANYGNQQITVGSKKIVSIILAFLLVAGLLVAYVSLNGQEPIVYQGSMVLITVGLLLLVKLVECNRATLGNWLDTPILKWLGQQSYGIFLCQYPVLFAFHRLHRNGQISNEYLCDLLIIITILLGATFIDYMTKGMQRISSMLGLWRLCKDTFIRVVVLLVVATMAVGIYGVVISSDQKVQDQNELESRLAAIQAKQDEENEKARHQQELSQAAVKKALTNVAAIGDSVMLGSSDALRNELPGVYIDAKVSRYVGAGLDIAKRMDEEGRLGDVVLVGLGTNGPITGYYEHETNDLINYLGANRHIFWINVYCPDLDWQTSNNRYLEQLAKEHHNITIIDWYGAVSKHPEWLGEDGVHPNDKGVKAYATLVHDSIERRYKDEIS</sequence>
<proteinExistence type="predicted"/>
<dbReference type="CDD" id="cd01840">
    <property type="entry name" value="SGNH_hydrolase_yrhL_like"/>
    <property type="match status" value="1"/>
</dbReference>
<keyword evidence="12" id="KW-1185">Reference proteome</keyword>
<evidence type="ECO:0000256" key="5">
    <source>
        <dbReference type="ARBA" id="ARBA00022989"/>
    </source>
</evidence>
<dbReference type="InterPro" id="IPR036514">
    <property type="entry name" value="SGNH_hydro_sf"/>
</dbReference>
<keyword evidence="7" id="KW-0012">Acyltransferase</keyword>
<evidence type="ECO:0000256" key="1">
    <source>
        <dbReference type="ARBA" id="ARBA00004651"/>
    </source>
</evidence>
<protein>
    <recommendedName>
        <fullName evidence="10">Acyltransferase 3 domain-containing protein</fullName>
    </recommendedName>
</protein>
<feature type="transmembrane region" description="Helical" evidence="9">
    <location>
        <begin position="330"/>
        <end position="350"/>
    </location>
</feature>
<feature type="coiled-coil region" evidence="8">
    <location>
        <begin position="401"/>
        <end position="434"/>
    </location>
</feature>
<dbReference type="Gene3D" id="3.40.50.1110">
    <property type="entry name" value="SGNH hydrolase"/>
    <property type="match status" value="1"/>
</dbReference>
<feature type="transmembrane region" description="Helical" evidence="9">
    <location>
        <begin position="204"/>
        <end position="222"/>
    </location>
</feature>
<feature type="transmembrane region" description="Helical" evidence="9">
    <location>
        <begin position="75"/>
        <end position="94"/>
    </location>
</feature>
<evidence type="ECO:0000256" key="4">
    <source>
        <dbReference type="ARBA" id="ARBA00022692"/>
    </source>
</evidence>
<feature type="transmembrane region" description="Helical" evidence="9">
    <location>
        <begin position="371"/>
        <end position="391"/>
    </location>
</feature>
<keyword evidence="2" id="KW-1003">Cell membrane</keyword>
<feature type="transmembrane region" description="Helical" evidence="9">
    <location>
        <begin position="35"/>
        <end position="54"/>
    </location>
</feature>
<keyword evidence="4 9" id="KW-0812">Transmembrane</keyword>
<evidence type="ECO:0000259" key="10">
    <source>
        <dbReference type="Pfam" id="PF01757"/>
    </source>
</evidence>
<evidence type="ECO:0000313" key="12">
    <source>
        <dbReference type="Proteomes" id="UP000029628"/>
    </source>
</evidence>
<dbReference type="AlphaFoldDB" id="A0A096AHX0"/>
<keyword evidence="6 9" id="KW-0472">Membrane</keyword>
<name>A0A096AHX0_9FIRM</name>
<accession>A0A096AHX0</accession>
<dbReference type="GO" id="GO:0009103">
    <property type="term" value="P:lipopolysaccharide biosynthetic process"/>
    <property type="evidence" value="ECO:0007669"/>
    <property type="project" value="TreeGrafter"/>
</dbReference>
<keyword evidence="3" id="KW-0808">Transferase</keyword>
<evidence type="ECO:0000313" key="11">
    <source>
        <dbReference type="EMBL" id="KGF46708.1"/>
    </source>
</evidence>
<dbReference type="PANTHER" id="PTHR23028:SF53">
    <property type="entry name" value="ACYL_TRANSF_3 DOMAIN-CONTAINING PROTEIN"/>
    <property type="match status" value="1"/>
</dbReference>
<dbReference type="Pfam" id="PF01757">
    <property type="entry name" value="Acyl_transf_3"/>
    <property type="match status" value="1"/>
</dbReference>
<dbReference type="GO" id="GO:0005886">
    <property type="term" value="C:plasma membrane"/>
    <property type="evidence" value="ECO:0007669"/>
    <property type="project" value="UniProtKB-SubCell"/>
</dbReference>
<dbReference type="PANTHER" id="PTHR23028">
    <property type="entry name" value="ACETYLTRANSFERASE"/>
    <property type="match status" value="1"/>
</dbReference>
<feature type="transmembrane region" description="Helical" evidence="9">
    <location>
        <begin position="260"/>
        <end position="277"/>
    </location>
</feature>
<evidence type="ECO:0000256" key="9">
    <source>
        <dbReference type="SAM" id="Phobius"/>
    </source>
</evidence>
<evidence type="ECO:0000256" key="3">
    <source>
        <dbReference type="ARBA" id="ARBA00022679"/>
    </source>
</evidence>
<dbReference type="InterPro" id="IPR050879">
    <property type="entry name" value="Acyltransferase_3"/>
</dbReference>
<keyword evidence="8" id="KW-0175">Coiled coil</keyword>
<dbReference type="Proteomes" id="UP000029628">
    <property type="component" value="Unassembled WGS sequence"/>
</dbReference>
<dbReference type="eggNOG" id="COG1835">
    <property type="taxonomic scope" value="Bacteria"/>
</dbReference>